<proteinExistence type="predicted"/>
<dbReference type="PANTHER" id="PTHR34512:SF30">
    <property type="entry name" value="OUTER MEMBRANE PROTEIN ASSEMBLY FACTOR BAMB"/>
    <property type="match status" value="1"/>
</dbReference>
<dbReference type="Gene3D" id="2.130.10.10">
    <property type="entry name" value="YVTN repeat-like/Quinoprotein amine dehydrogenase"/>
    <property type="match status" value="2"/>
</dbReference>
<dbReference type="RefSeq" id="WP_184300887.1">
    <property type="nucleotide sequence ID" value="NZ_JACHXU010000001.1"/>
</dbReference>
<evidence type="ECO:0000259" key="2">
    <source>
        <dbReference type="Pfam" id="PF13360"/>
    </source>
</evidence>
<keyword evidence="4" id="KW-1185">Reference proteome</keyword>
<protein>
    <submittedName>
        <fullName evidence="3">Outer membrane protein assembly factor BamB</fullName>
    </submittedName>
</protein>
<feature type="chain" id="PRO_5031199140" evidence="1">
    <location>
        <begin position="28"/>
        <end position="423"/>
    </location>
</feature>
<name>A0A7W5DU64_9BACT</name>
<comment type="caution">
    <text evidence="3">The sequence shown here is derived from an EMBL/GenBank/DDBJ whole genome shotgun (WGS) entry which is preliminary data.</text>
</comment>
<evidence type="ECO:0000313" key="4">
    <source>
        <dbReference type="Proteomes" id="UP000536179"/>
    </source>
</evidence>
<evidence type="ECO:0000256" key="1">
    <source>
        <dbReference type="SAM" id="SignalP"/>
    </source>
</evidence>
<dbReference type="Pfam" id="PF13360">
    <property type="entry name" value="PQQ_2"/>
    <property type="match status" value="2"/>
</dbReference>
<accession>A0A7W5DU64</accession>
<feature type="signal peptide" evidence="1">
    <location>
        <begin position="1"/>
        <end position="27"/>
    </location>
</feature>
<keyword evidence="1" id="KW-0732">Signal</keyword>
<reference evidence="3 4" key="1">
    <citation type="submission" date="2020-08" db="EMBL/GenBank/DDBJ databases">
        <title>Genomic Encyclopedia of Type Strains, Phase III (KMG-III): the genomes of soil and plant-associated and newly described type strains.</title>
        <authorList>
            <person name="Whitman W."/>
        </authorList>
    </citation>
    <scope>NUCLEOTIDE SEQUENCE [LARGE SCALE GENOMIC DNA]</scope>
    <source>
        <strain evidence="3 4">CECT 8075</strain>
    </source>
</reference>
<dbReference type="Proteomes" id="UP000536179">
    <property type="component" value="Unassembled WGS sequence"/>
</dbReference>
<dbReference type="SMART" id="SM00564">
    <property type="entry name" value="PQQ"/>
    <property type="match status" value="4"/>
</dbReference>
<dbReference type="EMBL" id="JACHXU010000001">
    <property type="protein sequence ID" value="MBB3204629.1"/>
    <property type="molecule type" value="Genomic_DNA"/>
</dbReference>
<feature type="domain" description="Pyrrolo-quinoline quinone repeat" evidence="2">
    <location>
        <begin position="303"/>
        <end position="381"/>
    </location>
</feature>
<organism evidence="3 4">
    <name type="scientific">Aporhodopirellula rubra</name>
    <dbReference type="NCBI Taxonomy" id="980271"/>
    <lineage>
        <taxon>Bacteria</taxon>
        <taxon>Pseudomonadati</taxon>
        <taxon>Planctomycetota</taxon>
        <taxon>Planctomycetia</taxon>
        <taxon>Pirellulales</taxon>
        <taxon>Pirellulaceae</taxon>
        <taxon>Aporhodopirellula</taxon>
    </lineage>
</organism>
<dbReference type="AlphaFoldDB" id="A0A7W5DU64"/>
<dbReference type="InterPro" id="IPR011047">
    <property type="entry name" value="Quinoprotein_ADH-like_sf"/>
</dbReference>
<sequence>MNHLISPCALRLTILFLVGCLSNTCHADNWAHWRGPDGNAVANNADPPTEFNNSLNLRWKVAVPGLGSGSPIVWEDDIFVVSAIPVSEGKIPQHQFVLFCFDRETGMERWRQVAVEATPHQETHSTNGFASASPVTDGEHVYASFGSRGLYCYTMNGNLVWKRTNFPPMTTRNGFGEGSSPVLAGDRLILPWDHEGQSKLYAINKTTGATIWEVERDEPTNWGTPLVIEHGGRVEIITTGQNYARAYDFDTGAELWRCAGQTQRPAASPVYRDGVVYIASGFRGSFLGAFRVGGRGDLQGTSNVLWTIERDTPDIASPLLSGDRLYYYKGRAGVLTCVDATTGKPHYSTQRIRGLDNIYASPVAAGGHVYLSDRDGTVVVIKDSPRFEIVATNELGETIDATPAPIDNQLIIRGEKHLFNFSR</sequence>
<dbReference type="InterPro" id="IPR018391">
    <property type="entry name" value="PQQ_b-propeller_rpt"/>
</dbReference>
<dbReference type="InterPro" id="IPR002372">
    <property type="entry name" value="PQQ_rpt_dom"/>
</dbReference>
<dbReference type="PANTHER" id="PTHR34512">
    <property type="entry name" value="CELL SURFACE PROTEIN"/>
    <property type="match status" value="1"/>
</dbReference>
<gene>
    <name evidence="3" type="ORF">FHS27_000393</name>
</gene>
<feature type="domain" description="Pyrrolo-quinoline quinone repeat" evidence="2">
    <location>
        <begin position="156"/>
        <end position="280"/>
    </location>
</feature>
<dbReference type="InterPro" id="IPR015943">
    <property type="entry name" value="WD40/YVTN_repeat-like_dom_sf"/>
</dbReference>
<dbReference type="SUPFAM" id="SSF50998">
    <property type="entry name" value="Quinoprotein alcohol dehydrogenase-like"/>
    <property type="match status" value="1"/>
</dbReference>
<evidence type="ECO:0000313" key="3">
    <source>
        <dbReference type="EMBL" id="MBB3204629.1"/>
    </source>
</evidence>